<dbReference type="InterPro" id="IPR036318">
    <property type="entry name" value="FAD-bd_PCMH-like_sf"/>
</dbReference>
<name>A0ABD2YVC5_9GENT</name>
<keyword evidence="8" id="KW-1015">Disulfide bond</keyword>
<comment type="cofactor">
    <cofactor evidence="1">
        <name>FAD</name>
        <dbReference type="ChEBI" id="CHEBI:57692"/>
    </cofactor>
</comment>
<keyword evidence="12" id="KW-1185">Reference proteome</keyword>
<evidence type="ECO:0000256" key="1">
    <source>
        <dbReference type="ARBA" id="ARBA00001974"/>
    </source>
</evidence>
<dbReference type="InterPro" id="IPR016167">
    <property type="entry name" value="FAD-bd_PCMH_sub1"/>
</dbReference>
<dbReference type="Gene3D" id="3.40.462.20">
    <property type="match status" value="1"/>
</dbReference>
<evidence type="ECO:0000313" key="11">
    <source>
        <dbReference type="EMBL" id="KAL3509493.1"/>
    </source>
</evidence>
<dbReference type="Gene3D" id="3.30.465.10">
    <property type="match status" value="1"/>
</dbReference>
<keyword evidence="7" id="KW-0274">FAD</keyword>
<dbReference type="PROSITE" id="PS51387">
    <property type="entry name" value="FAD_PCMH"/>
    <property type="match status" value="1"/>
</dbReference>
<evidence type="ECO:0000256" key="5">
    <source>
        <dbReference type="ARBA" id="ARBA00022630"/>
    </source>
</evidence>
<keyword evidence="5" id="KW-0285">Flavoprotein</keyword>
<organism evidence="11 12">
    <name type="scientific">Cinchona calisaya</name>
    <dbReference type="NCBI Taxonomy" id="153742"/>
    <lineage>
        <taxon>Eukaryota</taxon>
        <taxon>Viridiplantae</taxon>
        <taxon>Streptophyta</taxon>
        <taxon>Embryophyta</taxon>
        <taxon>Tracheophyta</taxon>
        <taxon>Spermatophyta</taxon>
        <taxon>Magnoliopsida</taxon>
        <taxon>eudicotyledons</taxon>
        <taxon>Gunneridae</taxon>
        <taxon>Pentapetalae</taxon>
        <taxon>asterids</taxon>
        <taxon>lamiids</taxon>
        <taxon>Gentianales</taxon>
        <taxon>Rubiaceae</taxon>
        <taxon>Cinchonoideae</taxon>
        <taxon>Cinchoneae</taxon>
        <taxon>Cinchona</taxon>
    </lineage>
</organism>
<dbReference type="EMBL" id="JBJUIK010000012">
    <property type="protein sequence ID" value="KAL3509493.1"/>
    <property type="molecule type" value="Genomic_DNA"/>
</dbReference>
<dbReference type="InterPro" id="IPR016169">
    <property type="entry name" value="FAD-bd_PCMH_sub2"/>
</dbReference>
<evidence type="ECO:0000256" key="8">
    <source>
        <dbReference type="ARBA" id="ARBA00023157"/>
    </source>
</evidence>
<dbReference type="Pfam" id="PF08031">
    <property type="entry name" value="BBE"/>
    <property type="match status" value="1"/>
</dbReference>
<dbReference type="Proteomes" id="UP001630127">
    <property type="component" value="Unassembled WGS sequence"/>
</dbReference>
<reference evidence="11 12" key="1">
    <citation type="submission" date="2024-11" db="EMBL/GenBank/DDBJ databases">
        <title>A near-complete genome assembly of Cinchona calisaya.</title>
        <authorList>
            <person name="Lian D.C."/>
            <person name="Zhao X.W."/>
            <person name="Wei L."/>
        </authorList>
    </citation>
    <scope>NUCLEOTIDE SEQUENCE [LARGE SCALE GENOMIC DNA]</scope>
    <source>
        <tissue evidence="11">Nenye</tissue>
    </source>
</reference>
<keyword evidence="6" id="KW-0732">Signal</keyword>
<dbReference type="Gene3D" id="3.30.43.10">
    <property type="entry name" value="Uridine Diphospho-n-acetylenolpyruvylglucosamine Reductase, domain 2"/>
    <property type="match status" value="1"/>
</dbReference>
<dbReference type="InterPro" id="IPR016166">
    <property type="entry name" value="FAD-bd_PCMH"/>
</dbReference>
<dbReference type="InterPro" id="IPR012951">
    <property type="entry name" value="BBE"/>
</dbReference>
<dbReference type="InterPro" id="IPR006094">
    <property type="entry name" value="Oxid_FAD_bind_N"/>
</dbReference>
<comment type="similarity">
    <text evidence="3">Belongs to the oxygen-dependent FAD-linked oxidoreductase family.</text>
</comment>
<evidence type="ECO:0000313" key="12">
    <source>
        <dbReference type="Proteomes" id="UP001630127"/>
    </source>
</evidence>
<accession>A0ABD2YVC5</accession>
<evidence type="ECO:0000256" key="7">
    <source>
        <dbReference type="ARBA" id="ARBA00022827"/>
    </source>
</evidence>
<keyword evidence="4" id="KW-0017">Alkaloid metabolism</keyword>
<dbReference type="PANTHER" id="PTHR32448">
    <property type="entry name" value="OS08G0158400 PROTEIN"/>
    <property type="match status" value="1"/>
</dbReference>
<dbReference type="FunFam" id="3.30.43.10:FF:000004">
    <property type="entry name" value="Berberine bridge enzyme-like 15"/>
    <property type="match status" value="1"/>
</dbReference>
<evidence type="ECO:0000256" key="4">
    <source>
        <dbReference type="ARBA" id="ARBA00022589"/>
    </source>
</evidence>
<comment type="caution">
    <text evidence="11">The sequence shown here is derived from an EMBL/GenBank/DDBJ whole genome shotgun (WGS) entry which is preliminary data.</text>
</comment>
<proteinExistence type="inferred from homology"/>
<evidence type="ECO:0000256" key="2">
    <source>
        <dbReference type="ARBA" id="ARBA00004913"/>
    </source>
</evidence>
<keyword evidence="9" id="KW-0325">Glycoprotein</keyword>
<comment type="pathway">
    <text evidence="2">Alkaloid biosynthesis.</text>
</comment>
<protein>
    <recommendedName>
        <fullName evidence="10">FAD-binding PCMH-type domain-containing protein</fullName>
    </recommendedName>
</protein>
<sequence>GRPKLLLYRRLEINSWKNSRNSINSNPMILPKSLQKSTKMSYSKMLQFLFVLLFSISWASAAHRSHEDFVQCLLHHSENPSAFSKLIFTQNNSSYSSVLDFYIQNSRFFAPNVPKPKVIITPNIEPQIQTALFCSKKHGLQMRIRSGGHDFEGSSFISDAPFFVLDMFNFRSISVDVKSRTAWVGAGATLGETYYNIYAANSSLAFPAGYWPTVCIGGHISGGGYGPLTRQFGLAADNVIDARVIDVNGRILNRKSMGEDLFWAIRGGVGANFAIILGYKLKLAEVPDKVTTFSINRTLEQNATQLVHKWQYVTTELPLNLIVSLQFASIDSNQTGKRTIQVTFMSVFRGKVDELLSIMNQQFPELGLKKEDCKEMLWIQYFPYHVGQPIGNIKEFLTSRIPPAKPYFKAKADFVKKPIPIKGLEEIWKQLNEVPPLIGQMEWTPYGGGVMDTIPESAIPFPHRGNLFIMFEVVYWNATNQEVVSKERINWLRVLHKIIGKYVPSKPRAAYADYRDLDLGVNNKEKTSVEKARIWGAPYFKNNFDRLVKVKTEVDPYDFFKNEQSIPTFH</sequence>
<dbReference type="AlphaFoldDB" id="A0ABD2YVC5"/>
<gene>
    <name evidence="11" type="ORF">ACH5RR_028894</name>
</gene>
<dbReference type="SUPFAM" id="SSF56176">
    <property type="entry name" value="FAD-binding/transporter-associated domain-like"/>
    <property type="match status" value="1"/>
</dbReference>
<feature type="domain" description="FAD-binding PCMH-type" evidence="10">
    <location>
        <begin position="112"/>
        <end position="286"/>
    </location>
</feature>
<evidence type="ECO:0000256" key="9">
    <source>
        <dbReference type="ARBA" id="ARBA00023180"/>
    </source>
</evidence>
<evidence type="ECO:0000256" key="3">
    <source>
        <dbReference type="ARBA" id="ARBA00005466"/>
    </source>
</evidence>
<dbReference type="Pfam" id="PF01565">
    <property type="entry name" value="FAD_binding_4"/>
    <property type="match status" value="1"/>
</dbReference>
<evidence type="ECO:0000259" key="10">
    <source>
        <dbReference type="PROSITE" id="PS51387"/>
    </source>
</evidence>
<evidence type="ECO:0000256" key="6">
    <source>
        <dbReference type="ARBA" id="ARBA00022729"/>
    </source>
</evidence>
<feature type="non-terminal residue" evidence="11">
    <location>
        <position position="1"/>
    </location>
</feature>